<accession>A0ABV3FYL9</accession>
<protein>
    <submittedName>
        <fullName evidence="3">DUF2567 domain-containing protein</fullName>
    </submittedName>
</protein>
<organism evidence="3 4">
    <name type="scientific">Nocardia aurea</name>
    <dbReference type="NCBI Taxonomy" id="2144174"/>
    <lineage>
        <taxon>Bacteria</taxon>
        <taxon>Bacillati</taxon>
        <taxon>Actinomycetota</taxon>
        <taxon>Actinomycetes</taxon>
        <taxon>Mycobacteriales</taxon>
        <taxon>Nocardiaceae</taxon>
        <taxon>Nocardia</taxon>
    </lineage>
</organism>
<keyword evidence="2" id="KW-0472">Membrane</keyword>
<dbReference type="InterPro" id="IPR021213">
    <property type="entry name" value="DUF2567"/>
</dbReference>
<keyword evidence="2" id="KW-1133">Transmembrane helix</keyword>
<feature type="transmembrane region" description="Helical" evidence="2">
    <location>
        <begin position="96"/>
        <end position="119"/>
    </location>
</feature>
<evidence type="ECO:0000256" key="1">
    <source>
        <dbReference type="SAM" id="MobiDB-lite"/>
    </source>
</evidence>
<feature type="transmembrane region" description="Helical" evidence="2">
    <location>
        <begin position="64"/>
        <end position="84"/>
    </location>
</feature>
<dbReference type="Proteomes" id="UP001551695">
    <property type="component" value="Unassembled WGS sequence"/>
</dbReference>
<sequence>MAAVGSGGLRREVVAGLLTVAGVVLASSIGGAIWGYLAPVEQLLVTEAGRGVVLTGESVHQFDALAIFVCVGAVVGVLSAAGVWRLRSVRGPVLQLGLLAGSLLGAFAMRTIGEAVAEWHHARPDDPPVGQIIDIAPELGSALAMIAQPLLASLVLMFLAALSPSEDLGTGFGGPFGATRPVQRFVPDLEPGASYTQYGPNGGHGGYDPAAGAGPVRESRPAR</sequence>
<dbReference type="Pfam" id="PF10821">
    <property type="entry name" value="DUF2567"/>
    <property type="match status" value="1"/>
</dbReference>
<dbReference type="EMBL" id="JBFAKC010000011">
    <property type="protein sequence ID" value="MEV0710520.1"/>
    <property type="molecule type" value="Genomic_DNA"/>
</dbReference>
<comment type="caution">
    <text evidence="3">The sequence shown here is derived from an EMBL/GenBank/DDBJ whole genome shotgun (WGS) entry which is preliminary data.</text>
</comment>
<feature type="region of interest" description="Disordered" evidence="1">
    <location>
        <begin position="190"/>
        <end position="223"/>
    </location>
</feature>
<feature type="transmembrane region" description="Helical" evidence="2">
    <location>
        <begin position="12"/>
        <end position="37"/>
    </location>
</feature>
<evidence type="ECO:0000256" key="2">
    <source>
        <dbReference type="SAM" id="Phobius"/>
    </source>
</evidence>
<keyword evidence="2" id="KW-0812">Transmembrane</keyword>
<dbReference type="RefSeq" id="WP_357786446.1">
    <property type="nucleotide sequence ID" value="NZ_JBFAKC010000011.1"/>
</dbReference>
<evidence type="ECO:0000313" key="3">
    <source>
        <dbReference type="EMBL" id="MEV0710520.1"/>
    </source>
</evidence>
<feature type="transmembrane region" description="Helical" evidence="2">
    <location>
        <begin position="139"/>
        <end position="162"/>
    </location>
</feature>
<reference evidence="3 4" key="1">
    <citation type="submission" date="2024-06" db="EMBL/GenBank/DDBJ databases">
        <title>The Natural Products Discovery Center: Release of the First 8490 Sequenced Strains for Exploring Actinobacteria Biosynthetic Diversity.</title>
        <authorList>
            <person name="Kalkreuter E."/>
            <person name="Kautsar S.A."/>
            <person name="Yang D."/>
            <person name="Bader C.D."/>
            <person name="Teijaro C.N."/>
            <person name="Fluegel L."/>
            <person name="Davis C.M."/>
            <person name="Simpson J.R."/>
            <person name="Lauterbach L."/>
            <person name="Steele A.D."/>
            <person name="Gui C."/>
            <person name="Meng S."/>
            <person name="Li G."/>
            <person name="Viehrig K."/>
            <person name="Ye F."/>
            <person name="Su P."/>
            <person name="Kiefer A.F."/>
            <person name="Nichols A."/>
            <person name="Cepeda A.J."/>
            <person name="Yan W."/>
            <person name="Fan B."/>
            <person name="Jiang Y."/>
            <person name="Adhikari A."/>
            <person name="Zheng C.-J."/>
            <person name="Schuster L."/>
            <person name="Cowan T.M."/>
            <person name="Smanski M.J."/>
            <person name="Chevrette M.G."/>
            <person name="De Carvalho L.P.S."/>
            <person name="Shen B."/>
        </authorList>
    </citation>
    <scope>NUCLEOTIDE SEQUENCE [LARGE SCALE GENOMIC DNA]</scope>
    <source>
        <strain evidence="3 4">NPDC050403</strain>
    </source>
</reference>
<evidence type="ECO:0000313" key="4">
    <source>
        <dbReference type="Proteomes" id="UP001551695"/>
    </source>
</evidence>
<proteinExistence type="predicted"/>
<keyword evidence="4" id="KW-1185">Reference proteome</keyword>
<name>A0ABV3FYL9_9NOCA</name>
<gene>
    <name evidence="3" type="ORF">AB0I48_23415</name>
</gene>